<name>A0A1J1ITD6_9DIPT</name>
<proteinExistence type="predicted"/>
<dbReference type="AlphaFoldDB" id="A0A1J1ITD6"/>
<evidence type="ECO:0000313" key="2">
    <source>
        <dbReference type="Proteomes" id="UP000183832"/>
    </source>
</evidence>
<evidence type="ECO:0000313" key="1">
    <source>
        <dbReference type="EMBL" id="CRL03501.1"/>
    </source>
</evidence>
<sequence length="64" mass="7673">MVEKRLPLIMFGGDIVLHLEMKNLKEQHHRDQMSKRQQPVDEKNCNMTTMTMTLLLFEGWEEKN</sequence>
<dbReference type="EMBL" id="CVRI01000059">
    <property type="protein sequence ID" value="CRL03501.1"/>
    <property type="molecule type" value="Genomic_DNA"/>
</dbReference>
<organism evidence="1 2">
    <name type="scientific">Clunio marinus</name>
    <dbReference type="NCBI Taxonomy" id="568069"/>
    <lineage>
        <taxon>Eukaryota</taxon>
        <taxon>Metazoa</taxon>
        <taxon>Ecdysozoa</taxon>
        <taxon>Arthropoda</taxon>
        <taxon>Hexapoda</taxon>
        <taxon>Insecta</taxon>
        <taxon>Pterygota</taxon>
        <taxon>Neoptera</taxon>
        <taxon>Endopterygota</taxon>
        <taxon>Diptera</taxon>
        <taxon>Nematocera</taxon>
        <taxon>Chironomoidea</taxon>
        <taxon>Chironomidae</taxon>
        <taxon>Clunio</taxon>
    </lineage>
</organism>
<dbReference type="Proteomes" id="UP000183832">
    <property type="component" value="Unassembled WGS sequence"/>
</dbReference>
<protein>
    <submittedName>
        <fullName evidence="1">CLUMA_CG016925, isoform A</fullName>
    </submittedName>
</protein>
<reference evidence="1 2" key="1">
    <citation type="submission" date="2015-04" db="EMBL/GenBank/DDBJ databases">
        <authorList>
            <person name="Syromyatnikov M.Y."/>
            <person name="Popov V.N."/>
        </authorList>
    </citation>
    <scope>NUCLEOTIDE SEQUENCE [LARGE SCALE GENOMIC DNA]</scope>
</reference>
<gene>
    <name evidence="1" type="ORF">CLUMA_CG016925</name>
</gene>
<accession>A0A1J1ITD6</accession>
<keyword evidence="2" id="KW-1185">Reference proteome</keyword>